<gene>
    <name evidence="1" type="ORF">GCM10023220_66740</name>
</gene>
<keyword evidence="2" id="KW-1185">Reference proteome</keyword>
<dbReference type="Proteomes" id="UP001501265">
    <property type="component" value="Unassembled WGS sequence"/>
</dbReference>
<accession>A0ABP9D577</accession>
<organism evidence="1 2">
    <name type="scientific">Streptomyces ziwulingensis</name>
    <dbReference type="NCBI Taxonomy" id="1045501"/>
    <lineage>
        <taxon>Bacteria</taxon>
        <taxon>Bacillati</taxon>
        <taxon>Actinomycetota</taxon>
        <taxon>Actinomycetes</taxon>
        <taxon>Kitasatosporales</taxon>
        <taxon>Streptomycetaceae</taxon>
        <taxon>Streptomyces</taxon>
    </lineage>
</organism>
<sequence>MAPSISSALEAPKVSLDAELRNAAAKLRKHVKHATESPWVTGSVWSPRVTSTSAVYSHAHPAGTVASEVVASGKIRPGYGGIREPWNAEYIALMQPSVGAALASLLEVEAEVVASRIAQDGTADYAADFGTGHLVDIARLINGEAVAR</sequence>
<evidence type="ECO:0000313" key="2">
    <source>
        <dbReference type="Proteomes" id="UP001501265"/>
    </source>
</evidence>
<proteinExistence type="predicted"/>
<dbReference type="EMBL" id="BAABIG010000089">
    <property type="protein sequence ID" value="GAA4823775.1"/>
    <property type="molecule type" value="Genomic_DNA"/>
</dbReference>
<reference evidence="2" key="1">
    <citation type="journal article" date="2019" name="Int. J. Syst. Evol. Microbiol.">
        <title>The Global Catalogue of Microorganisms (GCM) 10K type strain sequencing project: providing services to taxonomists for standard genome sequencing and annotation.</title>
        <authorList>
            <consortium name="The Broad Institute Genomics Platform"/>
            <consortium name="The Broad Institute Genome Sequencing Center for Infectious Disease"/>
            <person name="Wu L."/>
            <person name="Ma J."/>
        </authorList>
    </citation>
    <scope>NUCLEOTIDE SEQUENCE [LARGE SCALE GENOMIC DNA]</scope>
    <source>
        <strain evidence="2">JCM 18081</strain>
    </source>
</reference>
<dbReference type="RefSeq" id="WP_345624425.1">
    <property type="nucleotide sequence ID" value="NZ_BAABIG010000089.1"/>
</dbReference>
<protein>
    <submittedName>
        <fullName evidence="1">Uncharacterized protein</fullName>
    </submittedName>
</protein>
<name>A0ABP9D577_9ACTN</name>
<evidence type="ECO:0000313" key="1">
    <source>
        <dbReference type="EMBL" id="GAA4823775.1"/>
    </source>
</evidence>
<comment type="caution">
    <text evidence="1">The sequence shown here is derived from an EMBL/GenBank/DDBJ whole genome shotgun (WGS) entry which is preliminary data.</text>
</comment>